<dbReference type="STRING" id="36847.CLNEO_25490"/>
<dbReference type="SUPFAM" id="SSF109604">
    <property type="entry name" value="HD-domain/PDEase-like"/>
    <property type="match status" value="1"/>
</dbReference>
<evidence type="ECO:0000313" key="1">
    <source>
        <dbReference type="EMBL" id="KXL52033.1"/>
    </source>
</evidence>
<keyword evidence="1" id="KW-0378">Hydrolase</keyword>
<keyword evidence="2" id="KW-1185">Reference proteome</keyword>
<dbReference type="PATRIC" id="fig|36847.3.peg.2985"/>
<organism evidence="1 2">
    <name type="scientific">Anaerotignum neopropionicum</name>
    <dbReference type="NCBI Taxonomy" id="36847"/>
    <lineage>
        <taxon>Bacteria</taxon>
        <taxon>Bacillati</taxon>
        <taxon>Bacillota</taxon>
        <taxon>Clostridia</taxon>
        <taxon>Lachnospirales</taxon>
        <taxon>Anaerotignaceae</taxon>
        <taxon>Anaerotignum</taxon>
    </lineage>
</organism>
<gene>
    <name evidence="1" type="primary">relA_2</name>
    <name evidence="1" type="ORF">CLNEO_25490</name>
</gene>
<dbReference type="EMBL" id="LRVM01000011">
    <property type="protein sequence ID" value="KXL52033.1"/>
    <property type="molecule type" value="Genomic_DNA"/>
</dbReference>
<name>A0A136WBY4_9FIRM</name>
<dbReference type="Gene3D" id="1.10.3210.10">
    <property type="entry name" value="Hypothetical protein af1432"/>
    <property type="match status" value="1"/>
</dbReference>
<dbReference type="AlphaFoldDB" id="A0A136WBY4"/>
<dbReference type="RefSeq" id="WP_201032936.1">
    <property type="nucleotide sequence ID" value="NZ_LRVM01000011.1"/>
</dbReference>
<evidence type="ECO:0000313" key="2">
    <source>
        <dbReference type="Proteomes" id="UP000070539"/>
    </source>
</evidence>
<protein>
    <submittedName>
        <fullName evidence="1">Bifunctional (P)ppGpp synthase/hydrolase RelA</fullName>
    </submittedName>
</protein>
<reference evidence="1 2" key="1">
    <citation type="submission" date="2016-01" db="EMBL/GenBank/DDBJ databases">
        <title>Genome sequence of Clostridium neopropionicum X4, DSM-3847.</title>
        <authorList>
            <person name="Poehlein A."/>
            <person name="Beck M.H."/>
            <person name="Bengelsdorf F.R."/>
            <person name="Daniel R."/>
            <person name="Duerre P."/>
        </authorList>
    </citation>
    <scope>NUCLEOTIDE SEQUENCE [LARGE SCALE GENOMIC DNA]</scope>
    <source>
        <strain evidence="1 2">DSM-3847</strain>
    </source>
</reference>
<dbReference type="Proteomes" id="UP000070539">
    <property type="component" value="Unassembled WGS sequence"/>
</dbReference>
<dbReference type="GO" id="GO:0016787">
    <property type="term" value="F:hydrolase activity"/>
    <property type="evidence" value="ECO:0007669"/>
    <property type="project" value="UniProtKB-KW"/>
</dbReference>
<comment type="caution">
    <text evidence="1">The sequence shown here is derived from an EMBL/GenBank/DDBJ whole genome shotgun (WGS) entry which is preliminary data.</text>
</comment>
<sequence length="141" mass="15849">MLEKAIILAANAHMGQLDKGGNPYILHPVRVMLGCKTMDEKIVAILHDTLENSDLTADDLLKEGFSKAIVDAVVCLTRKKGEDYMDYIQEVAKNPLAKAVKLSDLADNMDLKRLPGLTPKDFQRLERYLRAQLILEKELKN</sequence>
<accession>A0A136WBY4</accession>
<proteinExistence type="predicted"/>